<dbReference type="Proteomes" id="UP001172155">
    <property type="component" value="Unassembled WGS sequence"/>
</dbReference>
<dbReference type="GO" id="GO:0005737">
    <property type="term" value="C:cytoplasm"/>
    <property type="evidence" value="ECO:0007669"/>
    <property type="project" value="TreeGrafter"/>
</dbReference>
<evidence type="ECO:0000256" key="1">
    <source>
        <dbReference type="SAM" id="MobiDB-lite"/>
    </source>
</evidence>
<name>A0AA40K294_9PEZI</name>
<organism evidence="3 4">
    <name type="scientific">Schizothecium vesticola</name>
    <dbReference type="NCBI Taxonomy" id="314040"/>
    <lineage>
        <taxon>Eukaryota</taxon>
        <taxon>Fungi</taxon>
        <taxon>Dikarya</taxon>
        <taxon>Ascomycota</taxon>
        <taxon>Pezizomycotina</taxon>
        <taxon>Sordariomycetes</taxon>
        <taxon>Sordariomycetidae</taxon>
        <taxon>Sordariales</taxon>
        <taxon>Schizotheciaceae</taxon>
        <taxon>Schizothecium</taxon>
    </lineage>
</organism>
<dbReference type="InterPro" id="IPR036866">
    <property type="entry name" value="RibonucZ/Hydroxyglut_hydro"/>
</dbReference>
<feature type="domain" description="Metallo-beta-lactamase" evidence="2">
    <location>
        <begin position="166"/>
        <end position="320"/>
    </location>
</feature>
<sequence length="494" mass="54294">MSGMLDFHIFNYSQYPAGAMAASASQKLLNVEATETRGPKKEKKPTGFRNPWPSWHKATAAEAWDQLSWGNEGPDPCVELAASHLKGQPVAEGPPPKDARPNFGDITSWPDSMGAKAARLLGIQKPDFSVPEPTSDWKAKTTWLGHASLLLQLPSLAPAGRPLTCLFDPIFSMRCSPSQMAGPIRSYPAPCEVKDLPALDAVFISHNHYDHLDCSSIKAIWKGNRQTVRFFVPLGNRRWFTDCGISNDRITELDWWGSAHLSVPGHDRVLKITCTPAQHGSGRSGGDTGSTLWASWYLEHPGIAKNDRPYRAFFAGDTGYQFHDSPDWPPAPGQTSEERQEAEDTKFPACPAFAEIRDRLGPPQLLLLPISVGATYAYLRSLVFLPDSMSPVPRHSVGLAGAAHMPAWDAVRVLKLMTEQDKGEGEAERPVAIAMHWGTFVTEGIEVLRTLGQLEWACEKQGVEFGRSIPDGDRLEGMDRPLFLAVNHGQSVCI</sequence>
<protein>
    <submittedName>
        <fullName evidence="3">Beta-lactamase superfamily domain-containing protein</fullName>
    </submittedName>
</protein>
<evidence type="ECO:0000313" key="4">
    <source>
        <dbReference type="Proteomes" id="UP001172155"/>
    </source>
</evidence>
<dbReference type="GO" id="GO:0070292">
    <property type="term" value="P:N-acylphosphatidylethanolamine metabolic process"/>
    <property type="evidence" value="ECO:0007669"/>
    <property type="project" value="TreeGrafter"/>
</dbReference>
<evidence type="ECO:0000313" key="3">
    <source>
        <dbReference type="EMBL" id="KAK0742997.1"/>
    </source>
</evidence>
<dbReference type="InterPro" id="IPR001279">
    <property type="entry name" value="Metallo-B-lactamas"/>
</dbReference>
<comment type="caution">
    <text evidence="3">The sequence shown here is derived from an EMBL/GenBank/DDBJ whole genome shotgun (WGS) entry which is preliminary data.</text>
</comment>
<evidence type="ECO:0000259" key="2">
    <source>
        <dbReference type="Pfam" id="PF12706"/>
    </source>
</evidence>
<accession>A0AA40K294</accession>
<dbReference type="SUPFAM" id="SSF56281">
    <property type="entry name" value="Metallo-hydrolase/oxidoreductase"/>
    <property type="match status" value="1"/>
</dbReference>
<keyword evidence="4" id="KW-1185">Reference proteome</keyword>
<dbReference type="AlphaFoldDB" id="A0AA40K294"/>
<dbReference type="PANTHER" id="PTHR15032">
    <property type="entry name" value="N-ACYL-PHOSPHATIDYLETHANOLAMINE-HYDROLYZING PHOSPHOLIPASE D"/>
    <property type="match status" value="1"/>
</dbReference>
<feature type="region of interest" description="Disordered" evidence="1">
    <location>
        <begin position="34"/>
        <end position="53"/>
    </location>
</feature>
<gene>
    <name evidence="3" type="ORF">B0T18DRAFT_489849</name>
</gene>
<dbReference type="GO" id="GO:0070291">
    <property type="term" value="P:N-acylethanolamine metabolic process"/>
    <property type="evidence" value="ECO:0007669"/>
    <property type="project" value="TreeGrafter"/>
</dbReference>
<reference evidence="3" key="1">
    <citation type="submission" date="2023-06" db="EMBL/GenBank/DDBJ databases">
        <title>Genome-scale phylogeny and comparative genomics of the fungal order Sordariales.</title>
        <authorList>
            <consortium name="Lawrence Berkeley National Laboratory"/>
            <person name="Hensen N."/>
            <person name="Bonometti L."/>
            <person name="Westerberg I."/>
            <person name="Brannstrom I.O."/>
            <person name="Guillou S."/>
            <person name="Cros-Aarteil S."/>
            <person name="Calhoun S."/>
            <person name="Haridas S."/>
            <person name="Kuo A."/>
            <person name="Mondo S."/>
            <person name="Pangilinan J."/>
            <person name="Riley R."/>
            <person name="LaButti K."/>
            <person name="Andreopoulos B."/>
            <person name="Lipzen A."/>
            <person name="Chen C."/>
            <person name="Yanf M."/>
            <person name="Daum C."/>
            <person name="Ng V."/>
            <person name="Clum A."/>
            <person name="Steindorff A."/>
            <person name="Ohm R."/>
            <person name="Martin F."/>
            <person name="Silar P."/>
            <person name="Natvig D."/>
            <person name="Lalanne C."/>
            <person name="Gautier V."/>
            <person name="Ament-velasquez S.L."/>
            <person name="Kruys A."/>
            <person name="Hutchinson M.I."/>
            <person name="Powell A.J."/>
            <person name="Barry K."/>
            <person name="Miller A.N."/>
            <person name="Grigoriev I.V."/>
            <person name="Debuchy R."/>
            <person name="Gladieux P."/>
            <person name="Thoren M.H."/>
            <person name="Johannesson H."/>
        </authorList>
    </citation>
    <scope>NUCLEOTIDE SEQUENCE</scope>
    <source>
        <strain evidence="3">SMH3187-1</strain>
    </source>
</reference>
<dbReference type="PANTHER" id="PTHR15032:SF27">
    <property type="entry name" value="N-ACYL-PHOSPHATIDYLETHANOLAMINE-HYDROLYZING PHOSPHOLIPASE D"/>
    <property type="match status" value="1"/>
</dbReference>
<dbReference type="Gene3D" id="3.60.15.10">
    <property type="entry name" value="Ribonuclease Z/Hydroxyacylglutathione hydrolase-like"/>
    <property type="match status" value="1"/>
</dbReference>
<proteinExistence type="predicted"/>
<dbReference type="GO" id="GO:0070290">
    <property type="term" value="F:N-acylphosphatidylethanolamine-specific phospholipase D activity"/>
    <property type="evidence" value="ECO:0007669"/>
    <property type="project" value="TreeGrafter"/>
</dbReference>
<dbReference type="EMBL" id="JAUKUD010000005">
    <property type="protein sequence ID" value="KAK0742997.1"/>
    <property type="molecule type" value="Genomic_DNA"/>
</dbReference>
<dbReference type="Pfam" id="PF12706">
    <property type="entry name" value="Lactamase_B_2"/>
    <property type="match status" value="1"/>
</dbReference>